<dbReference type="GO" id="GO:0008270">
    <property type="term" value="F:zinc ion binding"/>
    <property type="evidence" value="ECO:0007669"/>
    <property type="project" value="InterPro"/>
</dbReference>
<dbReference type="PROSITE" id="PS50048">
    <property type="entry name" value="ZN2_CY6_FUNGAL_2"/>
    <property type="match status" value="1"/>
</dbReference>
<keyword evidence="3" id="KW-1133">Transmembrane helix</keyword>
<feature type="transmembrane region" description="Helical" evidence="3">
    <location>
        <begin position="302"/>
        <end position="324"/>
    </location>
</feature>
<dbReference type="Gene3D" id="4.10.240.10">
    <property type="entry name" value="Zn(2)-C6 fungal-type DNA-binding domain"/>
    <property type="match status" value="1"/>
</dbReference>
<accession>A0A6A5Z3A1</accession>
<evidence type="ECO:0000313" key="6">
    <source>
        <dbReference type="Proteomes" id="UP000799770"/>
    </source>
</evidence>
<name>A0A6A5Z3A1_9PLEO</name>
<sequence>MDRDDWRLINACTRCHQHKVRCRRPLDQLTCLRCSKFGIACVPRPPKRNIGTSSASHQSRVSPPQTTLENATNLHDVALSTSMTPTLPLVSPSSGDEDFASVAFSMDDTLQSLSDQMFANNGIGMNSDVDSMGPWFDLEPLDSHPHTSLPMSGLDLEGMDGFLSHDSSQPVDSTLQASKSTSAANSPLCTTWLEELTNINARLFAQITVSTQDEFSEHVSQPTANGDRTRERPKRNLWDERRVDECFELATQLSTIVDRRPAQLGGPSAAKSASTLSHSEFADNTESQHSLELAENLRNHSVVLLLVTSYLCLLSVFTTFLASLEVNMQGNSSPGPSDVENNTSGDTCNASLSLPLLHLNTQSVGRSFTAVNMIELFVRRIGLTLNLSTESKEHSSPEEAADSTIDPLLADPLRTSEKDRDIDNYGTAIKILSPLLVEQQEALLGIVDRIRKRFLTAREL</sequence>
<feature type="compositionally biased region" description="Polar residues" evidence="2">
    <location>
        <begin position="214"/>
        <end position="226"/>
    </location>
</feature>
<evidence type="ECO:0000259" key="4">
    <source>
        <dbReference type="PROSITE" id="PS50048"/>
    </source>
</evidence>
<evidence type="ECO:0000256" key="1">
    <source>
        <dbReference type="ARBA" id="ARBA00023242"/>
    </source>
</evidence>
<dbReference type="InterPro" id="IPR001138">
    <property type="entry name" value="Zn2Cys6_DnaBD"/>
</dbReference>
<reference evidence="5" key="1">
    <citation type="journal article" date="2020" name="Stud. Mycol.">
        <title>101 Dothideomycetes genomes: a test case for predicting lifestyles and emergence of pathogens.</title>
        <authorList>
            <person name="Haridas S."/>
            <person name="Albert R."/>
            <person name="Binder M."/>
            <person name="Bloem J."/>
            <person name="Labutti K."/>
            <person name="Salamov A."/>
            <person name="Andreopoulos B."/>
            <person name="Baker S."/>
            <person name="Barry K."/>
            <person name="Bills G."/>
            <person name="Bluhm B."/>
            <person name="Cannon C."/>
            <person name="Castanera R."/>
            <person name="Culley D."/>
            <person name="Daum C."/>
            <person name="Ezra D."/>
            <person name="Gonzalez J."/>
            <person name="Henrissat B."/>
            <person name="Kuo A."/>
            <person name="Liang C."/>
            <person name="Lipzen A."/>
            <person name="Lutzoni F."/>
            <person name="Magnuson J."/>
            <person name="Mondo S."/>
            <person name="Nolan M."/>
            <person name="Ohm R."/>
            <person name="Pangilinan J."/>
            <person name="Park H.-J."/>
            <person name="Ramirez L."/>
            <person name="Alfaro M."/>
            <person name="Sun H."/>
            <person name="Tritt A."/>
            <person name="Yoshinaga Y."/>
            <person name="Zwiers L.-H."/>
            <person name="Turgeon B."/>
            <person name="Goodwin S."/>
            <person name="Spatafora J."/>
            <person name="Crous P."/>
            <person name="Grigoriev I."/>
        </authorList>
    </citation>
    <scope>NUCLEOTIDE SEQUENCE</scope>
    <source>
        <strain evidence="5">CBS 627.86</strain>
    </source>
</reference>
<dbReference type="PROSITE" id="PS00463">
    <property type="entry name" value="ZN2_CY6_FUNGAL_1"/>
    <property type="match status" value="1"/>
</dbReference>
<dbReference type="Proteomes" id="UP000799770">
    <property type="component" value="Unassembled WGS sequence"/>
</dbReference>
<keyword evidence="1" id="KW-0539">Nucleus</keyword>
<dbReference type="SMART" id="SM00066">
    <property type="entry name" value="GAL4"/>
    <property type="match status" value="1"/>
</dbReference>
<feature type="compositionally biased region" description="Polar residues" evidence="2">
    <location>
        <begin position="271"/>
        <end position="281"/>
    </location>
</feature>
<keyword evidence="3" id="KW-0472">Membrane</keyword>
<feature type="compositionally biased region" description="Basic and acidic residues" evidence="2">
    <location>
        <begin position="227"/>
        <end position="236"/>
    </location>
</feature>
<keyword evidence="6" id="KW-1185">Reference proteome</keyword>
<evidence type="ECO:0000256" key="2">
    <source>
        <dbReference type="SAM" id="MobiDB-lite"/>
    </source>
</evidence>
<gene>
    <name evidence="5" type="ORF">BDV96DRAFT_118999</name>
</gene>
<dbReference type="AlphaFoldDB" id="A0A6A5Z3A1"/>
<dbReference type="CDD" id="cd00067">
    <property type="entry name" value="GAL4"/>
    <property type="match status" value="1"/>
</dbReference>
<evidence type="ECO:0000313" key="5">
    <source>
        <dbReference type="EMBL" id="KAF2113892.1"/>
    </source>
</evidence>
<dbReference type="InterPro" id="IPR036864">
    <property type="entry name" value="Zn2-C6_fun-type_DNA-bd_sf"/>
</dbReference>
<dbReference type="EMBL" id="ML977327">
    <property type="protein sequence ID" value="KAF2113892.1"/>
    <property type="molecule type" value="Genomic_DNA"/>
</dbReference>
<feature type="domain" description="Zn(2)-C6 fungal-type" evidence="4">
    <location>
        <begin position="11"/>
        <end position="42"/>
    </location>
</feature>
<organism evidence="5 6">
    <name type="scientific">Lophiotrema nucula</name>
    <dbReference type="NCBI Taxonomy" id="690887"/>
    <lineage>
        <taxon>Eukaryota</taxon>
        <taxon>Fungi</taxon>
        <taxon>Dikarya</taxon>
        <taxon>Ascomycota</taxon>
        <taxon>Pezizomycotina</taxon>
        <taxon>Dothideomycetes</taxon>
        <taxon>Pleosporomycetidae</taxon>
        <taxon>Pleosporales</taxon>
        <taxon>Lophiotremataceae</taxon>
        <taxon>Lophiotrema</taxon>
    </lineage>
</organism>
<keyword evidence="3" id="KW-0812">Transmembrane</keyword>
<feature type="region of interest" description="Disordered" evidence="2">
    <location>
        <begin position="260"/>
        <end position="281"/>
    </location>
</feature>
<feature type="region of interest" description="Disordered" evidence="2">
    <location>
        <begin position="214"/>
        <end position="236"/>
    </location>
</feature>
<evidence type="ECO:0000256" key="3">
    <source>
        <dbReference type="SAM" id="Phobius"/>
    </source>
</evidence>
<dbReference type="SUPFAM" id="SSF57701">
    <property type="entry name" value="Zn2/Cys6 DNA-binding domain"/>
    <property type="match status" value="1"/>
</dbReference>
<dbReference type="GO" id="GO:0000981">
    <property type="term" value="F:DNA-binding transcription factor activity, RNA polymerase II-specific"/>
    <property type="evidence" value="ECO:0007669"/>
    <property type="project" value="InterPro"/>
</dbReference>
<proteinExistence type="predicted"/>
<dbReference type="Pfam" id="PF00172">
    <property type="entry name" value="Zn_clus"/>
    <property type="match status" value="1"/>
</dbReference>
<protein>
    <recommendedName>
        <fullName evidence="4">Zn(2)-C6 fungal-type domain-containing protein</fullName>
    </recommendedName>
</protein>
<feature type="region of interest" description="Disordered" evidence="2">
    <location>
        <begin position="389"/>
        <end position="412"/>
    </location>
</feature>